<dbReference type="SUPFAM" id="SSF55729">
    <property type="entry name" value="Acyl-CoA N-acyltransferases (Nat)"/>
    <property type="match status" value="1"/>
</dbReference>
<dbReference type="RefSeq" id="WP_309490393.1">
    <property type="nucleotide sequence ID" value="NZ_JAENIG010000008.1"/>
</dbReference>
<dbReference type="EMBL" id="JAENIG010000008">
    <property type="protein sequence ID" value="MBK1855781.1"/>
    <property type="molecule type" value="Genomic_DNA"/>
</dbReference>
<organism evidence="2 3">
    <name type="scientific">Oceaniferula flava</name>
    <dbReference type="NCBI Taxonomy" id="2800421"/>
    <lineage>
        <taxon>Bacteria</taxon>
        <taxon>Pseudomonadati</taxon>
        <taxon>Verrucomicrobiota</taxon>
        <taxon>Verrucomicrobiia</taxon>
        <taxon>Verrucomicrobiales</taxon>
        <taxon>Verrucomicrobiaceae</taxon>
        <taxon>Oceaniferula</taxon>
    </lineage>
</organism>
<dbReference type="InterPro" id="IPR016181">
    <property type="entry name" value="Acyl_CoA_acyltransferase"/>
</dbReference>
<evidence type="ECO:0000259" key="1">
    <source>
        <dbReference type="Pfam" id="PF13480"/>
    </source>
</evidence>
<accession>A0AAE2SCP4</accession>
<feature type="domain" description="BioF2-like acetyltransferase" evidence="1">
    <location>
        <begin position="224"/>
        <end position="369"/>
    </location>
</feature>
<dbReference type="InterPro" id="IPR038740">
    <property type="entry name" value="BioF2-like_GNAT_dom"/>
</dbReference>
<evidence type="ECO:0000313" key="2">
    <source>
        <dbReference type="EMBL" id="MBK1855781.1"/>
    </source>
</evidence>
<evidence type="ECO:0000313" key="3">
    <source>
        <dbReference type="Proteomes" id="UP000634206"/>
    </source>
</evidence>
<reference evidence="2" key="1">
    <citation type="submission" date="2021-01" db="EMBL/GenBank/DDBJ databases">
        <title>Modified the classification status of verrucomicrobia.</title>
        <authorList>
            <person name="Feng X."/>
        </authorList>
    </citation>
    <scope>NUCLEOTIDE SEQUENCE</scope>
    <source>
        <strain evidence="2">5K15</strain>
    </source>
</reference>
<sequence length="420" mass="47630">MKITTIKDTLPAEQVAPETLQKINNRDRFELPERTLSSTTKITLQPIQARSEFTDLETEWDDFLLRTQTPSPFLSWDYIDVWWDVYGDKGFDVQLYIARDEAGKLIGAAPLMISQKGAFSGARSKFRHLSFIGGVGDLLGESLELPAIKGYEVALGEATAELIRAQLHGQWDVLYFYLVPHDSRSTNTMLRGLAKSGVGIKTVSSLPSPCTPISDTWDASYKNRSKKMKENIRKLYNNPRGQYAHDRHVVGQDIEFEPAYEELVRLAEARWGNDSLAAFHTPEFVDFHWKLAPRLLAKGQLMFGLLRKENEYAGAVYDFIFNDKKWTYSMPWDPAYAKSRIGVSLNLWSVADAHDRGLKEVDFLPGESGIKDRLAKYQRTLNTYEAACPHSMGGTLFSLARGIDRMLKHKDKPSNITSHE</sequence>
<comment type="caution">
    <text evidence="2">The sequence shown here is derived from an EMBL/GenBank/DDBJ whole genome shotgun (WGS) entry which is preliminary data.</text>
</comment>
<keyword evidence="3" id="KW-1185">Reference proteome</keyword>
<proteinExistence type="predicted"/>
<dbReference type="AlphaFoldDB" id="A0AAE2SCP4"/>
<protein>
    <submittedName>
        <fullName evidence="2">GNAT family N-acetyltransferase</fullName>
    </submittedName>
</protein>
<gene>
    <name evidence="2" type="ORF">JIN83_12480</name>
</gene>
<name>A0AAE2SCP4_9BACT</name>
<dbReference type="Proteomes" id="UP000634206">
    <property type="component" value="Unassembled WGS sequence"/>
</dbReference>
<dbReference type="Pfam" id="PF13480">
    <property type="entry name" value="Acetyltransf_6"/>
    <property type="match status" value="1"/>
</dbReference>